<dbReference type="InterPro" id="IPR047664">
    <property type="entry name" value="SWEET"/>
</dbReference>
<dbReference type="Proteomes" id="UP000026961">
    <property type="component" value="Chromosome 1"/>
</dbReference>
<dbReference type="STRING" id="40148.A0A0D9Y7I2"/>
<dbReference type="AlphaFoldDB" id="A0A0D9Y7I2"/>
<keyword evidence="4" id="KW-1003">Cell membrane</keyword>
<feature type="transmembrane region" description="Helical" evidence="10">
    <location>
        <begin position="224"/>
        <end position="243"/>
    </location>
</feature>
<dbReference type="PANTHER" id="PTHR10791">
    <property type="entry name" value="RAG1-ACTIVATING PROTEIN 1"/>
    <property type="match status" value="1"/>
</dbReference>
<reference evidence="12" key="1">
    <citation type="submission" date="2013-08" db="EMBL/GenBank/DDBJ databases">
        <title>Oryza genome evolution.</title>
        <authorList>
            <person name="Wing R.A."/>
            <person name="Panaud O."/>
            <person name="Oliveira A.C."/>
        </authorList>
    </citation>
    <scope>NUCLEOTIDE SEQUENCE</scope>
</reference>
<evidence type="ECO:0000256" key="5">
    <source>
        <dbReference type="ARBA" id="ARBA00022597"/>
    </source>
</evidence>
<evidence type="ECO:0000256" key="2">
    <source>
        <dbReference type="ARBA" id="ARBA00007809"/>
    </source>
</evidence>
<keyword evidence="3 10" id="KW-0813">Transport</keyword>
<proteinExistence type="inferred from homology"/>
<evidence type="ECO:0000256" key="4">
    <source>
        <dbReference type="ARBA" id="ARBA00022475"/>
    </source>
</evidence>
<keyword evidence="13" id="KW-1185">Reference proteome</keyword>
<reference evidence="12" key="2">
    <citation type="submission" date="2015-04" db="UniProtKB">
        <authorList>
            <consortium name="EnsemblPlants"/>
        </authorList>
    </citation>
    <scope>IDENTIFICATION</scope>
</reference>
<comment type="function">
    <text evidence="10">Mediates both low-affinity uptake and efflux of sugar across the membrane.</text>
</comment>
<organism evidence="12">
    <name type="scientific">Oryza glumipatula</name>
    <dbReference type="NCBI Taxonomy" id="40148"/>
    <lineage>
        <taxon>Eukaryota</taxon>
        <taxon>Viridiplantae</taxon>
        <taxon>Streptophyta</taxon>
        <taxon>Embryophyta</taxon>
        <taxon>Tracheophyta</taxon>
        <taxon>Spermatophyta</taxon>
        <taxon>Magnoliopsida</taxon>
        <taxon>Liliopsida</taxon>
        <taxon>Poales</taxon>
        <taxon>Poaceae</taxon>
        <taxon>BOP clade</taxon>
        <taxon>Oryzoideae</taxon>
        <taxon>Oryzeae</taxon>
        <taxon>Oryzinae</taxon>
        <taxon>Oryza</taxon>
    </lineage>
</organism>
<sequence>MRPREEQQPVTPPPQNEVAWTAAAEASRSSILFRSKARPCYMFYASPAMAAKQAMKITLLSLGTCGYHVQTKPICRTRARESYASLTKELKEDRNKKRGDSRKRRKDESIDHGSQDSTTKMATPDRTIKWAVGLDIGLSGAVLAVATFAISQLELRIRVIGIICACFNVLMCASPLTAVINVIQHENVDAMPFWLSFFLFLNGGVWLVYGIIDRDMLIGIPNGIGFLLGTIQLIVYAIYANFIHCRRLRLFLRGLVGRQALVAPLLPNAVEGQEA</sequence>
<dbReference type="GO" id="GO:0005886">
    <property type="term" value="C:plasma membrane"/>
    <property type="evidence" value="ECO:0007669"/>
    <property type="project" value="UniProtKB-SubCell"/>
</dbReference>
<protein>
    <recommendedName>
        <fullName evidence="10">Bidirectional sugar transporter SWEET</fullName>
    </recommendedName>
</protein>
<dbReference type="Pfam" id="PF03083">
    <property type="entry name" value="MtN3_slv"/>
    <property type="match status" value="1"/>
</dbReference>
<keyword evidence="9 10" id="KW-0472">Membrane</keyword>
<comment type="caution">
    <text evidence="10">Lacks conserved residue(s) required for the propagation of feature annotation.</text>
</comment>
<feature type="transmembrane region" description="Helical" evidence="10">
    <location>
        <begin position="157"/>
        <end position="180"/>
    </location>
</feature>
<keyword evidence="6 10" id="KW-0812">Transmembrane</keyword>
<evidence type="ECO:0000256" key="11">
    <source>
        <dbReference type="SAM" id="MobiDB-lite"/>
    </source>
</evidence>
<feature type="compositionally biased region" description="Basic residues" evidence="11">
    <location>
        <begin position="96"/>
        <end position="105"/>
    </location>
</feature>
<dbReference type="InterPro" id="IPR004316">
    <property type="entry name" value="SWEET_rpt"/>
</dbReference>
<evidence type="ECO:0000256" key="9">
    <source>
        <dbReference type="ARBA" id="ARBA00023136"/>
    </source>
</evidence>
<comment type="similarity">
    <text evidence="2 10">Belongs to the SWEET sugar transporter family.</text>
</comment>
<dbReference type="Gramene" id="OGLUM01G14820.1">
    <property type="protein sequence ID" value="OGLUM01G14820.1"/>
    <property type="gene ID" value="OGLUM01G14820"/>
</dbReference>
<keyword evidence="8 10" id="KW-1133">Transmembrane helix</keyword>
<dbReference type="eggNOG" id="KOG1623">
    <property type="taxonomic scope" value="Eukaryota"/>
</dbReference>
<dbReference type="GO" id="GO:0051119">
    <property type="term" value="F:sugar transmembrane transporter activity"/>
    <property type="evidence" value="ECO:0007669"/>
    <property type="project" value="InterPro"/>
</dbReference>
<evidence type="ECO:0000256" key="8">
    <source>
        <dbReference type="ARBA" id="ARBA00022989"/>
    </source>
</evidence>
<comment type="subcellular location">
    <subcellularLocation>
        <location evidence="1">Cell membrane</location>
        <topology evidence="1">Multi-pass membrane protein</topology>
    </subcellularLocation>
</comment>
<reference evidence="12" key="3">
    <citation type="submission" date="2018-05" db="EMBL/GenBank/DDBJ databases">
        <title>OgluRS3 (Oryza glumaepatula Reference Sequence Version 3).</title>
        <authorList>
            <person name="Zhang J."/>
            <person name="Kudrna D."/>
            <person name="Lee S."/>
            <person name="Talag J."/>
            <person name="Welchert J."/>
            <person name="Wing R.A."/>
        </authorList>
    </citation>
    <scope>NUCLEOTIDE SEQUENCE [LARGE SCALE GENOMIC DNA]</scope>
</reference>
<dbReference type="FunFam" id="1.20.1280.290:FF:000002">
    <property type="entry name" value="Bidirectional sugar transporter SWEET"/>
    <property type="match status" value="1"/>
</dbReference>
<accession>A0A0D9Y7I2</accession>
<evidence type="ECO:0000256" key="10">
    <source>
        <dbReference type="RuleBase" id="RU910715"/>
    </source>
</evidence>
<evidence type="ECO:0000256" key="1">
    <source>
        <dbReference type="ARBA" id="ARBA00004651"/>
    </source>
</evidence>
<evidence type="ECO:0000256" key="7">
    <source>
        <dbReference type="ARBA" id="ARBA00022737"/>
    </source>
</evidence>
<keyword evidence="5 10" id="KW-0762">Sugar transport</keyword>
<dbReference type="HOGENOM" id="CLU_1013282_0_0_1"/>
<feature type="transmembrane region" description="Helical" evidence="10">
    <location>
        <begin position="130"/>
        <end position="151"/>
    </location>
</feature>
<evidence type="ECO:0000313" key="12">
    <source>
        <dbReference type="EnsemblPlants" id="OGLUM01G14820.1"/>
    </source>
</evidence>
<evidence type="ECO:0000256" key="6">
    <source>
        <dbReference type="ARBA" id="ARBA00022692"/>
    </source>
</evidence>
<dbReference type="EnsemblPlants" id="OGLUM01G14820.1">
    <property type="protein sequence ID" value="OGLUM01G14820.1"/>
    <property type="gene ID" value="OGLUM01G14820"/>
</dbReference>
<dbReference type="Gene3D" id="1.20.1280.290">
    <property type="match status" value="1"/>
</dbReference>
<name>A0A0D9Y7I2_9ORYZ</name>
<evidence type="ECO:0000313" key="13">
    <source>
        <dbReference type="Proteomes" id="UP000026961"/>
    </source>
</evidence>
<keyword evidence="7" id="KW-0677">Repeat</keyword>
<evidence type="ECO:0000256" key="3">
    <source>
        <dbReference type="ARBA" id="ARBA00022448"/>
    </source>
</evidence>
<dbReference type="PANTHER" id="PTHR10791:SF120">
    <property type="entry name" value="BIDIRECTIONAL SUGAR TRANSPORTER SWEET17"/>
    <property type="match status" value="1"/>
</dbReference>
<feature type="region of interest" description="Disordered" evidence="11">
    <location>
        <begin position="86"/>
        <end position="122"/>
    </location>
</feature>
<feature type="transmembrane region" description="Helical" evidence="10">
    <location>
        <begin position="192"/>
        <end position="212"/>
    </location>
</feature>